<dbReference type="Gene3D" id="3.40.50.300">
    <property type="entry name" value="P-loop containing nucleotide triphosphate hydrolases"/>
    <property type="match status" value="1"/>
</dbReference>
<evidence type="ECO:0000313" key="5">
    <source>
        <dbReference type="EMBL" id="MCR9036244.1"/>
    </source>
</evidence>
<dbReference type="NCBIfam" id="NF038214">
    <property type="entry name" value="IS21_help_AAA"/>
    <property type="match status" value="1"/>
</dbReference>
<dbReference type="InterPro" id="IPR003593">
    <property type="entry name" value="AAA+_ATPase"/>
</dbReference>
<organism evidence="5 6">
    <name type="scientific">Tractidigestivibacter montrealensis</name>
    <dbReference type="NCBI Taxonomy" id="2972466"/>
    <lineage>
        <taxon>Bacteria</taxon>
        <taxon>Bacillati</taxon>
        <taxon>Actinomycetota</taxon>
        <taxon>Coriobacteriia</taxon>
        <taxon>Coriobacteriales</taxon>
        <taxon>Atopobiaceae</taxon>
        <taxon>Tractidigestivibacter</taxon>
    </lineage>
</organism>
<comment type="similarity">
    <text evidence="1">Belongs to the IS21/IS1162 putative ATP-binding protein family.</text>
</comment>
<evidence type="ECO:0000256" key="2">
    <source>
        <dbReference type="ARBA" id="ARBA00022741"/>
    </source>
</evidence>
<name>A0ABT1Z7Q2_9ACTN</name>
<evidence type="ECO:0000313" key="6">
    <source>
        <dbReference type="Proteomes" id="UP001204320"/>
    </source>
</evidence>
<dbReference type="InterPro" id="IPR047661">
    <property type="entry name" value="IstB"/>
</dbReference>
<proteinExistence type="inferred from homology"/>
<dbReference type="SMART" id="SM00382">
    <property type="entry name" value="AAA"/>
    <property type="match status" value="1"/>
</dbReference>
<reference evidence="5 6" key="1">
    <citation type="submission" date="2022-08" db="EMBL/GenBank/DDBJ databases">
        <title>Tractidigestivibacter montrealensis type strain KD21.</title>
        <authorList>
            <person name="Diop K."/>
            <person name="Richard C."/>
            <person name="Routy B."/>
        </authorList>
    </citation>
    <scope>NUCLEOTIDE SEQUENCE [LARGE SCALE GENOMIC DNA]</scope>
    <source>
        <strain evidence="5 6">KD21</strain>
    </source>
</reference>
<dbReference type="Pfam" id="PF01695">
    <property type="entry name" value="IstB_IS21"/>
    <property type="match status" value="1"/>
</dbReference>
<evidence type="ECO:0000256" key="1">
    <source>
        <dbReference type="ARBA" id="ARBA00008059"/>
    </source>
</evidence>
<feature type="domain" description="AAA+ ATPase" evidence="4">
    <location>
        <begin position="100"/>
        <end position="232"/>
    </location>
</feature>
<evidence type="ECO:0000256" key="3">
    <source>
        <dbReference type="ARBA" id="ARBA00022840"/>
    </source>
</evidence>
<dbReference type="SUPFAM" id="SSF52540">
    <property type="entry name" value="P-loop containing nucleoside triphosphate hydrolases"/>
    <property type="match status" value="1"/>
</dbReference>
<evidence type="ECO:0000259" key="4">
    <source>
        <dbReference type="SMART" id="SM00382"/>
    </source>
</evidence>
<dbReference type="RefSeq" id="WP_258498901.1">
    <property type="nucleotide sequence ID" value="NZ_JANSKA010000002.1"/>
</dbReference>
<dbReference type="PANTHER" id="PTHR30050">
    <property type="entry name" value="CHROMOSOMAL REPLICATION INITIATOR PROTEIN DNAA"/>
    <property type="match status" value="1"/>
</dbReference>
<dbReference type="Proteomes" id="UP001204320">
    <property type="component" value="Unassembled WGS sequence"/>
</dbReference>
<keyword evidence="2" id="KW-0547">Nucleotide-binding</keyword>
<comment type="caution">
    <text evidence="5">The sequence shown here is derived from an EMBL/GenBank/DDBJ whole genome shotgun (WGS) entry which is preliminary data.</text>
</comment>
<dbReference type="PANTHER" id="PTHR30050:SF4">
    <property type="entry name" value="ATP-BINDING PROTEIN RV3427C IN INSERTION SEQUENCE-RELATED"/>
    <property type="match status" value="1"/>
</dbReference>
<protein>
    <submittedName>
        <fullName evidence="5">IS21-like element helper ATPase IstB</fullName>
    </submittedName>
</protein>
<sequence>MGRPARSSLDGELAANARRLFISGDVVRGFLDGATAAEVRAANRLLSAELESRDVHRRERLMRRARFPQVKSFEGYDYSQVAFPDGYGPADLESLSFLDTAEGFVFHGRTGRGKTHLATAMGVRAVSMGRPVRFHSTARLVMQLERARADGKLDGALRDAANADLVILDEFGYVPIDVAGARLLFQVVSDCYERRSLVITTNIEFGKWGTVLGDDKLAAAMIDRVVHHSRLVEFNGTSHRMDQALMLSGNGN</sequence>
<dbReference type="InterPro" id="IPR027417">
    <property type="entry name" value="P-loop_NTPase"/>
</dbReference>
<dbReference type="InterPro" id="IPR002611">
    <property type="entry name" value="IstB_ATP-bd"/>
</dbReference>
<dbReference type="EMBL" id="JANSKA010000002">
    <property type="protein sequence ID" value="MCR9036244.1"/>
    <property type="molecule type" value="Genomic_DNA"/>
</dbReference>
<keyword evidence="3" id="KW-0067">ATP-binding</keyword>
<accession>A0ABT1Z7Q2</accession>
<gene>
    <name evidence="5" type="primary">istB</name>
    <name evidence="5" type="ORF">NVS32_04695</name>
</gene>
<keyword evidence="6" id="KW-1185">Reference proteome</keyword>
<dbReference type="InterPro" id="IPR028350">
    <property type="entry name" value="DNAC/IstB-like"/>
</dbReference>
<dbReference type="PIRSF" id="PIRSF003073">
    <property type="entry name" value="DNAC_TnpB_IstB"/>
    <property type="match status" value="1"/>
</dbReference>